<dbReference type="PANTHER" id="PTHR14493">
    <property type="entry name" value="UNKEMPT FAMILY MEMBER"/>
    <property type="match status" value="1"/>
</dbReference>
<dbReference type="OrthoDB" id="20534at2759"/>
<evidence type="ECO:0000313" key="5">
    <source>
        <dbReference type="EMBL" id="OMJ86702.1"/>
    </source>
</evidence>
<evidence type="ECO:0000256" key="3">
    <source>
        <dbReference type="ARBA" id="ARBA00022833"/>
    </source>
</evidence>
<dbReference type="InterPro" id="IPR045234">
    <property type="entry name" value="Unkempt-like"/>
</dbReference>
<reference evidence="5 6" key="1">
    <citation type="submission" date="2016-11" db="EMBL/GenBank/DDBJ databases">
        <title>The macronuclear genome of Stentor coeruleus: a giant cell with tiny introns.</title>
        <authorList>
            <person name="Slabodnick M."/>
            <person name="Ruby J.G."/>
            <person name="Reiff S.B."/>
            <person name="Swart E.C."/>
            <person name="Gosai S."/>
            <person name="Prabakaran S."/>
            <person name="Witkowska E."/>
            <person name="Larue G.E."/>
            <person name="Fisher S."/>
            <person name="Freeman R.M."/>
            <person name="Gunawardena J."/>
            <person name="Chu W."/>
            <person name="Stover N.A."/>
            <person name="Gregory B.D."/>
            <person name="Nowacki M."/>
            <person name="Derisi J."/>
            <person name="Roy S.W."/>
            <person name="Marshall W.F."/>
            <person name="Sood P."/>
        </authorList>
    </citation>
    <scope>NUCLEOTIDE SEQUENCE [LARGE SCALE GENOMIC DNA]</scope>
    <source>
        <strain evidence="5">WM001</strain>
    </source>
</reference>
<dbReference type="AlphaFoldDB" id="A0A1R2CCJ6"/>
<feature type="coiled-coil region" evidence="4">
    <location>
        <begin position="306"/>
        <end position="333"/>
    </location>
</feature>
<proteinExistence type="predicted"/>
<keyword evidence="6" id="KW-1185">Reference proteome</keyword>
<accession>A0A1R2CCJ6</accession>
<keyword evidence="2" id="KW-0863">Zinc-finger</keyword>
<evidence type="ECO:0000313" key="6">
    <source>
        <dbReference type="Proteomes" id="UP000187209"/>
    </source>
</evidence>
<evidence type="ECO:0000256" key="2">
    <source>
        <dbReference type="ARBA" id="ARBA00022771"/>
    </source>
</evidence>
<gene>
    <name evidence="5" type="ORF">SteCoe_11711</name>
</gene>
<organism evidence="5 6">
    <name type="scientific">Stentor coeruleus</name>
    <dbReference type="NCBI Taxonomy" id="5963"/>
    <lineage>
        <taxon>Eukaryota</taxon>
        <taxon>Sar</taxon>
        <taxon>Alveolata</taxon>
        <taxon>Ciliophora</taxon>
        <taxon>Postciliodesmatophora</taxon>
        <taxon>Heterotrichea</taxon>
        <taxon>Heterotrichida</taxon>
        <taxon>Stentoridae</taxon>
        <taxon>Stentor</taxon>
    </lineage>
</organism>
<dbReference type="GO" id="GO:0008270">
    <property type="term" value="F:zinc ion binding"/>
    <property type="evidence" value="ECO:0007669"/>
    <property type="project" value="UniProtKB-KW"/>
</dbReference>
<keyword evidence="3" id="KW-0862">Zinc</keyword>
<dbReference type="Proteomes" id="UP000187209">
    <property type="component" value="Unassembled WGS sequence"/>
</dbReference>
<name>A0A1R2CCJ6_9CILI</name>
<evidence type="ECO:0000256" key="4">
    <source>
        <dbReference type="SAM" id="Coils"/>
    </source>
</evidence>
<protein>
    <recommendedName>
        <fullName evidence="7">RING-type domain-containing protein</fullName>
    </recommendedName>
</protein>
<evidence type="ECO:0008006" key="7">
    <source>
        <dbReference type="Google" id="ProtNLM"/>
    </source>
</evidence>
<dbReference type="PANTHER" id="PTHR14493:SF50">
    <property type="entry name" value="RING FINGER PROTEIN UNKEMPT"/>
    <property type="match status" value="1"/>
</dbReference>
<keyword evidence="1" id="KW-0479">Metal-binding</keyword>
<keyword evidence="4" id="KW-0175">Coiled coil</keyword>
<comment type="caution">
    <text evidence="5">The sequence shown here is derived from an EMBL/GenBank/DDBJ whole genome shotgun (WGS) entry which is preliminary data.</text>
</comment>
<evidence type="ECO:0000256" key="1">
    <source>
        <dbReference type="ARBA" id="ARBA00022723"/>
    </source>
</evidence>
<dbReference type="EMBL" id="MPUH01000197">
    <property type="protein sequence ID" value="OMJ86702.1"/>
    <property type="molecule type" value="Genomic_DNA"/>
</dbReference>
<sequence>MRHKGQPMKRAEYVTENNTILRYFKKELQKEHKDLYPTKTDEEIADIMIQKYIPIYKPYNYSIDITAEFAKEKEQDKMFMFNYLVSECTGCISNPCLNRHQNQNIRRMPQRLYHGMWNYIPKACISKNCPEECEFSHCPEEINYHPMLYKTKLCQYPIINDKCKQLGHLCYFAHDNIRTPSLSFISTEAKNKSEEIKKDDNVFALDTFKTIQCKIVGLHDKIICNYWHDHKDRRRDPTKILYSCKPCVVGFNKEYKCKYKEQCKNCHNEIEELYHRDNYQTKPCKSDPCKMAEKCPFTHQAEPAPKENLQVSIKKYADANEVLNTELTEIQEKMQDMLQFLCSFCNTEASESILNCGHLTCSKCQHGDSCDICFLPIHPSIDIKII</sequence>